<dbReference type="OrthoDB" id="1896086at2759"/>
<evidence type="ECO:0000313" key="3">
    <source>
        <dbReference type="Proteomes" id="UP000020467"/>
    </source>
</evidence>
<evidence type="ECO:0008006" key="4">
    <source>
        <dbReference type="Google" id="ProtNLM"/>
    </source>
</evidence>
<sequence>MLANLLLQWFIYAIASHAAVMHEFKASNPWTKLAPNSSPTSSSSIRHLSTLKFPIKLPLSLSPPAGTSFIQPENSDDLRPRTQRFGSRRPFSTAIEPRTDETPLKLFPIECNNPSYEEYESHRDVHHDGVDKGVERFCDSDLARDTITIVDDVQDHPLHAWRWRYKDKYGVYLDFKVNWKVGCRTSQGFQDIQRPLGPDGPSCDDIMLANWKHCINGGIGGVTQVGCLVFTLNAGRSDRYY</sequence>
<proteinExistence type="predicted"/>
<dbReference type="EMBL" id="JARH01000559">
    <property type="protein sequence ID" value="EXF79303.1"/>
    <property type="molecule type" value="Genomic_DNA"/>
</dbReference>
<name>A0A010S3X2_9PEZI</name>
<dbReference type="HOGENOM" id="CLU_1151703_0_0_1"/>
<accession>A0A010S3X2</accession>
<comment type="caution">
    <text evidence="2">The sequence shown here is derived from an EMBL/GenBank/DDBJ whole genome shotgun (WGS) entry which is preliminary data.</text>
</comment>
<feature type="chain" id="PRO_5001457720" description="Ecp2 effector protein domain-containing protein" evidence="1">
    <location>
        <begin position="19"/>
        <end position="241"/>
    </location>
</feature>
<organism evidence="2 3">
    <name type="scientific">Colletotrichum fioriniae PJ7</name>
    <dbReference type="NCBI Taxonomy" id="1445577"/>
    <lineage>
        <taxon>Eukaryota</taxon>
        <taxon>Fungi</taxon>
        <taxon>Dikarya</taxon>
        <taxon>Ascomycota</taxon>
        <taxon>Pezizomycotina</taxon>
        <taxon>Sordariomycetes</taxon>
        <taxon>Hypocreomycetidae</taxon>
        <taxon>Glomerellales</taxon>
        <taxon>Glomerellaceae</taxon>
        <taxon>Colletotrichum</taxon>
        <taxon>Colletotrichum acutatum species complex</taxon>
    </lineage>
</organism>
<keyword evidence="3" id="KW-1185">Reference proteome</keyword>
<dbReference type="AlphaFoldDB" id="A0A010S3X2"/>
<dbReference type="Proteomes" id="UP000020467">
    <property type="component" value="Unassembled WGS sequence"/>
</dbReference>
<dbReference type="eggNOG" id="ENOG502RUHW">
    <property type="taxonomic scope" value="Eukaryota"/>
</dbReference>
<dbReference type="KEGG" id="cfj:CFIO01_02038"/>
<gene>
    <name evidence="2" type="ORF">CFIO01_02038</name>
</gene>
<reference evidence="2 3" key="1">
    <citation type="submission" date="2014-02" db="EMBL/GenBank/DDBJ databases">
        <title>The genome sequence of Colletotrichum fioriniae PJ7.</title>
        <authorList>
            <person name="Baroncelli R."/>
            <person name="Thon M.R."/>
        </authorList>
    </citation>
    <scope>NUCLEOTIDE SEQUENCE [LARGE SCALE GENOMIC DNA]</scope>
    <source>
        <strain evidence="2 3">PJ7</strain>
    </source>
</reference>
<protein>
    <recommendedName>
        <fullName evidence="4">Ecp2 effector protein domain-containing protein</fullName>
    </recommendedName>
</protein>
<evidence type="ECO:0000313" key="2">
    <source>
        <dbReference type="EMBL" id="EXF79303.1"/>
    </source>
</evidence>
<feature type="signal peptide" evidence="1">
    <location>
        <begin position="1"/>
        <end position="18"/>
    </location>
</feature>
<evidence type="ECO:0000256" key="1">
    <source>
        <dbReference type="SAM" id="SignalP"/>
    </source>
</evidence>
<keyword evidence="1" id="KW-0732">Signal</keyword>